<evidence type="ECO:0000313" key="12">
    <source>
        <dbReference type="Proteomes" id="UP000824162"/>
    </source>
</evidence>
<evidence type="ECO:0000256" key="8">
    <source>
        <dbReference type="ARBA" id="ARBA00023136"/>
    </source>
</evidence>
<keyword evidence="7" id="KW-1278">Translocase</keyword>
<dbReference type="InterPro" id="IPR027417">
    <property type="entry name" value="P-loop_NTPase"/>
</dbReference>
<keyword evidence="6 11" id="KW-0067">ATP-binding</keyword>
<proteinExistence type="inferred from homology"/>
<dbReference type="PROSITE" id="PS50893">
    <property type="entry name" value="ABC_TRANSPORTER_2"/>
    <property type="match status" value="2"/>
</dbReference>
<feature type="non-terminal residue" evidence="11">
    <location>
        <position position="690"/>
    </location>
</feature>
<evidence type="ECO:0000259" key="10">
    <source>
        <dbReference type="PROSITE" id="PS50893"/>
    </source>
</evidence>
<feature type="transmembrane region" description="Helical" evidence="9">
    <location>
        <begin position="627"/>
        <end position="647"/>
    </location>
</feature>
<dbReference type="InterPro" id="IPR003439">
    <property type="entry name" value="ABC_transporter-like_ATP-bd"/>
</dbReference>
<protein>
    <submittedName>
        <fullName evidence="11">ATP-binding cassette domain-containing protein</fullName>
    </submittedName>
</protein>
<evidence type="ECO:0000256" key="7">
    <source>
        <dbReference type="ARBA" id="ARBA00022967"/>
    </source>
</evidence>
<name>A0A9D1PQI8_9FIRM</name>
<dbReference type="Gene3D" id="1.10.1760.20">
    <property type="match status" value="1"/>
</dbReference>
<keyword evidence="4" id="KW-1003">Cell membrane</keyword>
<dbReference type="PROSITE" id="PS00211">
    <property type="entry name" value="ABC_TRANSPORTER_1"/>
    <property type="match status" value="2"/>
</dbReference>
<evidence type="ECO:0000256" key="1">
    <source>
        <dbReference type="ARBA" id="ARBA00004202"/>
    </source>
</evidence>
<evidence type="ECO:0000256" key="2">
    <source>
        <dbReference type="ARBA" id="ARBA00005417"/>
    </source>
</evidence>
<keyword evidence="5" id="KW-0547">Nucleotide-binding</keyword>
<dbReference type="Proteomes" id="UP000824162">
    <property type="component" value="Unassembled WGS sequence"/>
</dbReference>
<keyword evidence="9" id="KW-0812">Transmembrane</keyword>
<dbReference type="InterPro" id="IPR015856">
    <property type="entry name" value="ABC_transpr_CbiO/EcfA_su"/>
</dbReference>
<comment type="subcellular location">
    <subcellularLocation>
        <location evidence="1">Cell membrane</location>
        <topology evidence="1">Peripheral membrane protein</topology>
    </subcellularLocation>
</comment>
<evidence type="ECO:0000313" key="11">
    <source>
        <dbReference type="EMBL" id="HIV85618.1"/>
    </source>
</evidence>
<feature type="transmembrane region" description="Helical" evidence="9">
    <location>
        <begin position="598"/>
        <end position="615"/>
    </location>
</feature>
<dbReference type="PANTHER" id="PTHR43553">
    <property type="entry name" value="HEAVY METAL TRANSPORTER"/>
    <property type="match status" value="1"/>
</dbReference>
<dbReference type="InterPro" id="IPR050095">
    <property type="entry name" value="ECF_ABC_transporter_ATP-bd"/>
</dbReference>
<accession>A0A9D1PQI8</accession>
<evidence type="ECO:0000256" key="9">
    <source>
        <dbReference type="SAM" id="Phobius"/>
    </source>
</evidence>
<dbReference type="EMBL" id="DXIJ01000044">
    <property type="protein sequence ID" value="HIV85618.1"/>
    <property type="molecule type" value="Genomic_DNA"/>
</dbReference>
<evidence type="ECO:0000256" key="5">
    <source>
        <dbReference type="ARBA" id="ARBA00022741"/>
    </source>
</evidence>
<sequence length="690" mass="75839">MELFSIKNLNFAYTTERNNFALSDINFKINSGEFVTLCGKSGCGKTSLLKQLKSALTPGGFRSGSIKYCGNPIDSVSDRAQASEIGFVMQKPESQIVTDKVWHEMAFGLESLGYSTDEIRLRVSEMASFFGLQSWFYKETSTLSGGQKQLLSLASVMVLEPKILILDEPTAQLDPISAGDFMQMLLKINCELGTAILISAHNLEEVVPISDRVIVMENGRIIADDEPQSVIMKLKNSANEMFLAMPASAQIYASADHGSSCPLTVREGRDWISSFTETRKLRPVPVKKLGYNAGKTVLSAKNIWFRYQKRENDILKNISLTLHNGEWQSIVGSTGVGKTTFLSILSGSNKPYRGRVDSMGNRVCLLPQDPTTIFEHDTVIGDLSDGVSAKDEGYLQSIIKLCDLQQLLYMHPYDLSGGEQQRAALAKVLLRRPAILLLDEPTKGLDAYFKKKLAGILLNLKLHGISIIMVSHDIEFCAKYSDSCALLFDGEIISKDEPRAFFSGNNFYTTAANRISRHIIPDAITVDDVIYAIGGTPVAAREAPPPGNLKPPDDLKPVNTKIMSGRASRKSIFFSVLSIALMPLVILLGNMFIENRPYYYISAALILLSAIPFVLMFEGRKPKARELVTISVLCSLGVIGRVAFYMVPQFKPTAAIVIISAMSLGSQRGFLIGVITAFVSNIFVGQGPWT</sequence>
<feature type="transmembrane region" description="Helical" evidence="9">
    <location>
        <begin position="653"/>
        <end position="684"/>
    </location>
</feature>
<feature type="transmembrane region" description="Helical" evidence="9">
    <location>
        <begin position="571"/>
        <end position="592"/>
    </location>
</feature>
<comment type="caution">
    <text evidence="11">The sequence shown here is derived from an EMBL/GenBank/DDBJ whole genome shotgun (WGS) entry which is preliminary data.</text>
</comment>
<dbReference type="CDD" id="cd03225">
    <property type="entry name" value="ABC_cobalt_CbiO_domain1"/>
    <property type="match status" value="1"/>
</dbReference>
<keyword evidence="3" id="KW-0813">Transport</keyword>
<feature type="domain" description="ABC transporter" evidence="10">
    <location>
        <begin position="298"/>
        <end position="514"/>
    </location>
</feature>
<dbReference type="GO" id="GO:0043190">
    <property type="term" value="C:ATP-binding cassette (ABC) transporter complex"/>
    <property type="evidence" value="ECO:0007669"/>
    <property type="project" value="TreeGrafter"/>
</dbReference>
<reference evidence="11" key="2">
    <citation type="submission" date="2021-04" db="EMBL/GenBank/DDBJ databases">
        <authorList>
            <person name="Gilroy R."/>
        </authorList>
    </citation>
    <scope>NUCLEOTIDE SEQUENCE</scope>
    <source>
        <strain evidence="11">5790</strain>
    </source>
</reference>
<dbReference type="GO" id="GO:0042626">
    <property type="term" value="F:ATPase-coupled transmembrane transporter activity"/>
    <property type="evidence" value="ECO:0007669"/>
    <property type="project" value="TreeGrafter"/>
</dbReference>
<evidence type="ECO:0000256" key="4">
    <source>
        <dbReference type="ARBA" id="ARBA00022475"/>
    </source>
</evidence>
<dbReference type="AlphaFoldDB" id="A0A9D1PQI8"/>
<reference evidence="11" key="1">
    <citation type="journal article" date="2021" name="PeerJ">
        <title>Extensive microbial diversity within the chicken gut microbiome revealed by metagenomics and culture.</title>
        <authorList>
            <person name="Gilroy R."/>
            <person name="Ravi A."/>
            <person name="Getino M."/>
            <person name="Pursley I."/>
            <person name="Horton D.L."/>
            <person name="Alikhan N.F."/>
            <person name="Baker D."/>
            <person name="Gharbi K."/>
            <person name="Hall N."/>
            <person name="Watson M."/>
            <person name="Adriaenssens E.M."/>
            <person name="Foster-Nyarko E."/>
            <person name="Jarju S."/>
            <person name="Secka A."/>
            <person name="Antonio M."/>
            <person name="Oren A."/>
            <person name="Chaudhuri R.R."/>
            <person name="La Ragione R."/>
            <person name="Hildebrand F."/>
            <person name="Pallen M.J."/>
        </authorList>
    </citation>
    <scope>NUCLEOTIDE SEQUENCE</scope>
    <source>
        <strain evidence="11">5790</strain>
    </source>
</reference>
<dbReference type="SUPFAM" id="SSF52540">
    <property type="entry name" value="P-loop containing nucleoside triphosphate hydrolases"/>
    <property type="match status" value="2"/>
</dbReference>
<gene>
    <name evidence="11" type="ORF">H9900_02275</name>
</gene>
<feature type="domain" description="ABC transporter" evidence="10">
    <location>
        <begin position="6"/>
        <end position="243"/>
    </location>
</feature>
<keyword evidence="8 9" id="KW-0472">Membrane</keyword>
<dbReference type="InterPro" id="IPR017871">
    <property type="entry name" value="ABC_transporter-like_CS"/>
</dbReference>
<organism evidence="11 12">
    <name type="scientific">Candidatus Monoglobus merdigallinarum</name>
    <dbReference type="NCBI Taxonomy" id="2838698"/>
    <lineage>
        <taxon>Bacteria</taxon>
        <taxon>Bacillati</taxon>
        <taxon>Bacillota</taxon>
        <taxon>Clostridia</taxon>
        <taxon>Monoglobales</taxon>
        <taxon>Monoglobaceae</taxon>
        <taxon>Monoglobus</taxon>
    </lineage>
</organism>
<evidence type="ECO:0000256" key="6">
    <source>
        <dbReference type="ARBA" id="ARBA00022840"/>
    </source>
</evidence>
<evidence type="ECO:0000256" key="3">
    <source>
        <dbReference type="ARBA" id="ARBA00022448"/>
    </source>
</evidence>
<dbReference type="Pfam" id="PF00005">
    <property type="entry name" value="ABC_tran"/>
    <property type="match status" value="2"/>
</dbReference>
<comment type="similarity">
    <text evidence="2">Belongs to the ABC transporter superfamily.</text>
</comment>
<dbReference type="GO" id="GO:0016887">
    <property type="term" value="F:ATP hydrolysis activity"/>
    <property type="evidence" value="ECO:0007669"/>
    <property type="project" value="InterPro"/>
</dbReference>
<dbReference type="SMART" id="SM00382">
    <property type="entry name" value="AAA"/>
    <property type="match status" value="2"/>
</dbReference>
<dbReference type="Gene3D" id="3.40.50.300">
    <property type="entry name" value="P-loop containing nucleotide triphosphate hydrolases"/>
    <property type="match status" value="2"/>
</dbReference>
<dbReference type="InterPro" id="IPR003593">
    <property type="entry name" value="AAA+_ATPase"/>
</dbReference>
<dbReference type="GO" id="GO:0005524">
    <property type="term" value="F:ATP binding"/>
    <property type="evidence" value="ECO:0007669"/>
    <property type="project" value="UniProtKB-KW"/>
</dbReference>
<keyword evidence="9" id="KW-1133">Transmembrane helix</keyword>